<organism evidence="2 3">
    <name type="scientific">Gardnerella swidsinskii</name>
    <dbReference type="NCBI Taxonomy" id="2792979"/>
    <lineage>
        <taxon>Bacteria</taxon>
        <taxon>Bacillati</taxon>
        <taxon>Actinomycetota</taxon>
        <taxon>Actinomycetes</taxon>
        <taxon>Bifidobacteriales</taxon>
        <taxon>Bifidobacteriaceae</taxon>
        <taxon>Gardnerella</taxon>
    </lineage>
</organism>
<evidence type="ECO:0000313" key="2">
    <source>
        <dbReference type="EMBL" id="APW18494.1"/>
    </source>
</evidence>
<dbReference type="GeneID" id="95681968"/>
<accession>A0ABM6GID6</accession>
<feature type="signal peptide" evidence="1">
    <location>
        <begin position="1"/>
        <end position="27"/>
    </location>
</feature>
<reference evidence="3" key="1">
    <citation type="submission" date="2017-01" db="EMBL/GenBank/DDBJ databases">
        <title>Gardnerella vaginalis bacteremia associated with severe acute encephalopathy in a young female patient: Case Report and characterization of the isolate.</title>
        <authorList>
            <person name="Tankovic J."/>
            <person name="Timinskas A."/>
            <person name="Zilnyte M."/>
            <person name="Janulaitiene M."/>
            <person name="Zvirbliene A."/>
            <person name="Pleckaityte M."/>
        </authorList>
    </citation>
    <scope>NUCLEOTIDE SEQUENCE [LARGE SCALE GENOMIC DNA]</scope>
    <source>
        <strain evidence="3">GV37</strain>
    </source>
</reference>
<protein>
    <submittedName>
        <fullName evidence="2">Uncharacterized protein</fullName>
    </submittedName>
</protein>
<keyword evidence="1" id="KW-0732">Signal</keyword>
<dbReference type="RefSeq" id="WP_076002703.1">
    <property type="nucleotide sequence ID" value="NZ_CP019058.1"/>
</dbReference>
<dbReference type="Proteomes" id="UP000186260">
    <property type="component" value="Chromosome"/>
</dbReference>
<evidence type="ECO:0000256" key="1">
    <source>
        <dbReference type="SAM" id="SignalP"/>
    </source>
</evidence>
<name>A0ABM6GID6_9BIFI</name>
<feature type="chain" id="PRO_5045429875" evidence="1">
    <location>
        <begin position="28"/>
        <end position="183"/>
    </location>
</feature>
<gene>
    <name evidence="2" type="ORF">BVL65_02610</name>
</gene>
<evidence type="ECO:0000313" key="3">
    <source>
        <dbReference type="Proteomes" id="UP000186260"/>
    </source>
</evidence>
<dbReference type="EMBL" id="CP019058">
    <property type="protein sequence ID" value="APW18494.1"/>
    <property type="molecule type" value="Genomic_DNA"/>
</dbReference>
<sequence>MLKVKKIVTSLIVTVLSFGFLSTTIPAAEATENKSTAIVQQDVKKIEQEVRFIFEEASSYKNGVVSVKDELLKMKYGKVMAAYIAEGIRQVYTNDNLLDAIRANSQDKDFWSCMGGELIGLIPGMDIAQLLSSGDFKAYIEGHAWDKLAKFLAKQIAKFGLKVNVAGIVASIAIGAGKCLIFG</sequence>
<proteinExistence type="predicted"/>
<keyword evidence="3" id="KW-1185">Reference proteome</keyword>